<accession>A0A9P6CZN5</accession>
<reference evidence="2" key="1">
    <citation type="submission" date="2020-11" db="EMBL/GenBank/DDBJ databases">
        <authorList>
            <consortium name="DOE Joint Genome Institute"/>
            <person name="Ahrendt S."/>
            <person name="Riley R."/>
            <person name="Andreopoulos W."/>
            <person name="Labutti K."/>
            <person name="Pangilinan J."/>
            <person name="Ruiz-Duenas F.J."/>
            <person name="Barrasa J.M."/>
            <person name="Sanchez-Garcia M."/>
            <person name="Camarero S."/>
            <person name="Miyauchi S."/>
            <person name="Serrano A."/>
            <person name="Linde D."/>
            <person name="Babiker R."/>
            <person name="Drula E."/>
            <person name="Ayuso-Fernandez I."/>
            <person name="Pacheco R."/>
            <person name="Padilla G."/>
            <person name="Ferreira P."/>
            <person name="Barriuso J."/>
            <person name="Kellner H."/>
            <person name="Castanera R."/>
            <person name="Alfaro M."/>
            <person name="Ramirez L."/>
            <person name="Pisabarro A.G."/>
            <person name="Kuo A."/>
            <person name="Tritt A."/>
            <person name="Lipzen A."/>
            <person name="He G."/>
            <person name="Yan M."/>
            <person name="Ng V."/>
            <person name="Cullen D."/>
            <person name="Martin F."/>
            <person name="Rosso M.-N."/>
            <person name="Henrissat B."/>
            <person name="Hibbett D."/>
            <person name="Martinez A.T."/>
            <person name="Grigoriev I.V."/>
        </authorList>
    </citation>
    <scope>NUCLEOTIDE SEQUENCE</scope>
    <source>
        <strain evidence="2">CIRM-BRFM 674</strain>
    </source>
</reference>
<name>A0A9P6CZN5_9AGAR</name>
<evidence type="ECO:0000313" key="2">
    <source>
        <dbReference type="EMBL" id="KAF9478494.1"/>
    </source>
</evidence>
<keyword evidence="1" id="KW-0472">Membrane</keyword>
<proteinExistence type="predicted"/>
<sequence>MGRMTSANLTCDLFSSCALISASFAMTLSLIFSRHGLGLVIRRAWDSRVPSVCALGHLLPLIPSLYRSQPLPGLLHRHLSPSHALDYWVWAGLAFVSEEEWRCWLLLDRAARVDGV</sequence>
<dbReference type="EMBL" id="MU155233">
    <property type="protein sequence ID" value="KAF9478494.1"/>
    <property type="molecule type" value="Genomic_DNA"/>
</dbReference>
<dbReference type="AlphaFoldDB" id="A0A9P6CZN5"/>
<keyword evidence="3" id="KW-1185">Reference proteome</keyword>
<feature type="transmembrane region" description="Helical" evidence="1">
    <location>
        <begin position="13"/>
        <end position="33"/>
    </location>
</feature>
<evidence type="ECO:0000313" key="3">
    <source>
        <dbReference type="Proteomes" id="UP000807469"/>
    </source>
</evidence>
<gene>
    <name evidence="2" type="ORF">BDN70DRAFT_43674</name>
</gene>
<organism evidence="2 3">
    <name type="scientific">Pholiota conissans</name>
    <dbReference type="NCBI Taxonomy" id="109636"/>
    <lineage>
        <taxon>Eukaryota</taxon>
        <taxon>Fungi</taxon>
        <taxon>Dikarya</taxon>
        <taxon>Basidiomycota</taxon>
        <taxon>Agaricomycotina</taxon>
        <taxon>Agaricomycetes</taxon>
        <taxon>Agaricomycetidae</taxon>
        <taxon>Agaricales</taxon>
        <taxon>Agaricineae</taxon>
        <taxon>Strophariaceae</taxon>
        <taxon>Pholiota</taxon>
    </lineage>
</organism>
<evidence type="ECO:0000256" key="1">
    <source>
        <dbReference type="SAM" id="Phobius"/>
    </source>
</evidence>
<keyword evidence="1" id="KW-1133">Transmembrane helix</keyword>
<protein>
    <submittedName>
        <fullName evidence="2">Uncharacterized protein</fullName>
    </submittedName>
</protein>
<dbReference type="Proteomes" id="UP000807469">
    <property type="component" value="Unassembled WGS sequence"/>
</dbReference>
<keyword evidence="1" id="KW-0812">Transmembrane</keyword>
<comment type="caution">
    <text evidence="2">The sequence shown here is derived from an EMBL/GenBank/DDBJ whole genome shotgun (WGS) entry which is preliminary data.</text>
</comment>